<dbReference type="InParanoid" id="W7XJF4"/>
<organism evidence="1 2">
    <name type="scientific">Tetrahymena thermophila (strain SB210)</name>
    <dbReference type="NCBI Taxonomy" id="312017"/>
    <lineage>
        <taxon>Eukaryota</taxon>
        <taxon>Sar</taxon>
        <taxon>Alveolata</taxon>
        <taxon>Ciliophora</taxon>
        <taxon>Intramacronucleata</taxon>
        <taxon>Oligohymenophorea</taxon>
        <taxon>Hymenostomatida</taxon>
        <taxon>Tetrahymenina</taxon>
        <taxon>Tetrahymenidae</taxon>
        <taxon>Tetrahymena</taxon>
    </lineage>
</organism>
<protein>
    <submittedName>
        <fullName evidence="1">Uncharacterized protein</fullName>
    </submittedName>
</protein>
<dbReference type="Proteomes" id="UP000009168">
    <property type="component" value="Unassembled WGS sequence"/>
</dbReference>
<evidence type="ECO:0000313" key="1">
    <source>
        <dbReference type="EMBL" id="EWS75476.1"/>
    </source>
</evidence>
<reference evidence="2" key="1">
    <citation type="journal article" date="2006" name="PLoS Biol.">
        <title>Macronuclear genome sequence of the ciliate Tetrahymena thermophila, a model eukaryote.</title>
        <authorList>
            <person name="Eisen J.A."/>
            <person name="Coyne R.S."/>
            <person name="Wu M."/>
            <person name="Wu D."/>
            <person name="Thiagarajan M."/>
            <person name="Wortman J.R."/>
            <person name="Badger J.H."/>
            <person name="Ren Q."/>
            <person name="Amedeo P."/>
            <person name="Jones K.M."/>
            <person name="Tallon L.J."/>
            <person name="Delcher A.L."/>
            <person name="Salzberg S.L."/>
            <person name="Silva J.C."/>
            <person name="Haas B.J."/>
            <person name="Majoros W.H."/>
            <person name="Farzad M."/>
            <person name="Carlton J.M."/>
            <person name="Smith R.K. Jr."/>
            <person name="Garg J."/>
            <person name="Pearlman R.E."/>
            <person name="Karrer K.M."/>
            <person name="Sun L."/>
            <person name="Manning G."/>
            <person name="Elde N.C."/>
            <person name="Turkewitz A.P."/>
            <person name="Asai D.J."/>
            <person name="Wilkes D.E."/>
            <person name="Wang Y."/>
            <person name="Cai H."/>
            <person name="Collins K."/>
            <person name="Stewart B.A."/>
            <person name="Lee S.R."/>
            <person name="Wilamowska K."/>
            <person name="Weinberg Z."/>
            <person name="Ruzzo W.L."/>
            <person name="Wloga D."/>
            <person name="Gaertig J."/>
            <person name="Frankel J."/>
            <person name="Tsao C.-C."/>
            <person name="Gorovsky M.A."/>
            <person name="Keeling P.J."/>
            <person name="Waller R.F."/>
            <person name="Patron N.J."/>
            <person name="Cherry J.M."/>
            <person name="Stover N.A."/>
            <person name="Krieger C.J."/>
            <person name="del Toro C."/>
            <person name="Ryder H.F."/>
            <person name="Williamson S.C."/>
            <person name="Barbeau R.A."/>
            <person name="Hamilton E.P."/>
            <person name="Orias E."/>
        </authorList>
    </citation>
    <scope>NUCLEOTIDE SEQUENCE [LARGE SCALE GENOMIC DNA]</scope>
    <source>
        <strain evidence="2">SB210</strain>
    </source>
</reference>
<dbReference type="RefSeq" id="XP_012651945.1">
    <property type="nucleotide sequence ID" value="XM_012796491.1"/>
</dbReference>
<dbReference type="EMBL" id="GG662770">
    <property type="protein sequence ID" value="EWS75476.1"/>
    <property type="molecule type" value="Genomic_DNA"/>
</dbReference>
<dbReference type="AlphaFoldDB" id="W7XJF4"/>
<gene>
    <name evidence="1" type="ORF">TTHERM_000395859</name>
</gene>
<accession>W7XJF4</accession>
<sequence>MKPYNIIRNFIELKAHWEVIYLPKQNLKSKIFNFYSKSLDQYQCCLNLPFTKVSKKRSLKKELQSIKSFEKDIFQIYFIQDSQFITQKETVL</sequence>
<proteinExistence type="predicted"/>
<keyword evidence="2" id="KW-1185">Reference proteome</keyword>
<name>W7XJF4_TETTS</name>
<dbReference type="KEGG" id="tet:TTHERM_000395859"/>
<dbReference type="GeneID" id="24438738"/>
<evidence type="ECO:0000313" key="2">
    <source>
        <dbReference type="Proteomes" id="UP000009168"/>
    </source>
</evidence>